<dbReference type="RefSeq" id="WP_146980423.1">
    <property type="nucleotide sequence ID" value="NZ_VOSM01000002.1"/>
</dbReference>
<dbReference type="OrthoDB" id="5498088at2"/>
<sequence>MRTQRTCPTRPIVSAAMRALLLAALAALLASCAFESPQLAQVSCENEGEIEVARRCEGGFWVDIESPEDGGLSDADAADTCVPLSDEALCEQAQVACGPLTVDDGCGESRTIDCGGCAGEPYEEEVGQPYPCCESGQSCMCQDVERFEPRCEAGTCEVVSLGVETRASGCEACEAQCDDPSECGYASSCALTGERTQTCVGQACVDGACVESAEPFERTEICERDTDGESCVAVDACSVGSCEAGECASTPICDGTTASCGCESCQDCSELDGWYTTSAPTPCCDEGGAAASCLCQPRERRVYRCDGTSCAYDVVETDVQRTGCETCAADGCGDYSSCQTASTCALEGTQTRTCEVAVCSPETGLCAVEIEQESETCNVTTDGTTCSNEVFPGCDFASCSSGSCVTMTQCENTDTSCGCESCEDCTQRPDEWHPVESSFVACCEGNDLCECGVEERHEWTCGASECELTATGDTRAATPRGCNTCGSTCLESVPGPCCSAGASGNCQ</sequence>
<evidence type="ECO:0008006" key="4">
    <source>
        <dbReference type="Google" id="ProtNLM"/>
    </source>
</evidence>
<protein>
    <recommendedName>
        <fullName evidence="4">TNFR-Cys domain-containing protein</fullName>
    </recommendedName>
</protein>
<organism evidence="2 3">
    <name type="scientific">Lujinxingia vulgaris</name>
    <dbReference type="NCBI Taxonomy" id="2600176"/>
    <lineage>
        <taxon>Bacteria</taxon>
        <taxon>Deltaproteobacteria</taxon>
        <taxon>Bradymonadales</taxon>
        <taxon>Lujinxingiaceae</taxon>
        <taxon>Lujinxingia</taxon>
    </lineage>
</organism>
<evidence type="ECO:0000256" key="1">
    <source>
        <dbReference type="SAM" id="SignalP"/>
    </source>
</evidence>
<dbReference type="Proteomes" id="UP000321412">
    <property type="component" value="Unassembled WGS sequence"/>
</dbReference>
<accession>A0A5C6X9B0</accession>
<proteinExistence type="predicted"/>
<evidence type="ECO:0000313" key="2">
    <source>
        <dbReference type="EMBL" id="TXD38482.1"/>
    </source>
</evidence>
<feature type="chain" id="PRO_5022880835" description="TNFR-Cys domain-containing protein" evidence="1">
    <location>
        <begin position="36"/>
        <end position="507"/>
    </location>
</feature>
<reference evidence="2 3" key="1">
    <citation type="submission" date="2019-08" db="EMBL/GenBank/DDBJ databases">
        <title>Bradymonadales sp. TMQ4.</title>
        <authorList>
            <person name="Liang Q."/>
        </authorList>
    </citation>
    <scope>NUCLEOTIDE SEQUENCE [LARGE SCALE GENOMIC DNA]</scope>
    <source>
        <strain evidence="2 3">TMQ4</strain>
    </source>
</reference>
<dbReference type="EMBL" id="VOSM01000002">
    <property type="protein sequence ID" value="TXD38482.1"/>
    <property type="molecule type" value="Genomic_DNA"/>
</dbReference>
<feature type="signal peptide" evidence="1">
    <location>
        <begin position="1"/>
        <end position="35"/>
    </location>
</feature>
<keyword evidence="3" id="KW-1185">Reference proteome</keyword>
<keyword evidence="1" id="KW-0732">Signal</keyword>
<dbReference type="PROSITE" id="PS51257">
    <property type="entry name" value="PROKAR_LIPOPROTEIN"/>
    <property type="match status" value="1"/>
</dbReference>
<gene>
    <name evidence="2" type="ORF">FRC98_06260</name>
</gene>
<comment type="caution">
    <text evidence="2">The sequence shown here is derived from an EMBL/GenBank/DDBJ whole genome shotgun (WGS) entry which is preliminary data.</text>
</comment>
<name>A0A5C6X9B0_9DELT</name>
<evidence type="ECO:0000313" key="3">
    <source>
        <dbReference type="Proteomes" id="UP000321412"/>
    </source>
</evidence>
<dbReference type="AlphaFoldDB" id="A0A5C6X9B0"/>